<name>A0ACC0RE55_9HYPO</name>
<sequence length="540" mass="60783">MRLLNANTFQLEQFYDNDIPPYAILSHTWTKDEVTFQEFSTLSWDDPRLEKTVGCCKQALQDDLTYVWVDTFCIDKASSAELSEAINSMYKWYGDSTVCYAYLSDVHPGNDDDSFSESRWFTRGWTLQELLAPGYIRFFDSSWISIGQKYAWKKPSKDFGPPVLREKPGPDDDLSQKLSNITSISVAALRHEVDVGSVSVAEKMSWAAERETTRSEDIAYSLLGIFGINMPLLYGEGGKRAFIRLQEEIISQTYDHTIFSWGFDRGPTHGGIFATSPLDFAGGGNIVPISIGHKSHYTVTNLGVQIRLPVMTVQNGVQYAFFDATRGQSHGLVMSIPLYYADGTGDNEDILVRDPCSMPVFMSDNWLRQATMRQLYLSKSSSVEVERNRRQYTLFVAKELNEAGYLPAELYPHATFSTVDHTTIYFGPWAPGEERLALVTYKSRSPYHPTFKVKVIYDDDRSSCLLSLADGGYPLVADVELTASYEDYWTLGNEWREVVNLGTLGDVSAKMEKLWPESIYCHLSLTPSTDSISDGGGVDL</sequence>
<evidence type="ECO:0000313" key="2">
    <source>
        <dbReference type="Proteomes" id="UP001065298"/>
    </source>
</evidence>
<evidence type="ECO:0000313" key="1">
    <source>
        <dbReference type="EMBL" id="KAI8680456.1"/>
    </source>
</evidence>
<dbReference type="Proteomes" id="UP001065298">
    <property type="component" value="Chromosome 2"/>
</dbReference>
<comment type="caution">
    <text evidence="1">The sequence shown here is derived from an EMBL/GenBank/DDBJ whole genome shotgun (WGS) entry which is preliminary data.</text>
</comment>
<proteinExistence type="predicted"/>
<gene>
    <name evidence="1" type="ORF">NCS57_00326200</name>
</gene>
<dbReference type="EMBL" id="CM046504">
    <property type="protein sequence ID" value="KAI8680456.1"/>
    <property type="molecule type" value="Genomic_DNA"/>
</dbReference>
<organism evidence="1 2">
    <name type="scientific">Fusarium keratoplasticum</name>
    <dbReference type="NCBI Taxonomy" id="1328300"/>
    <lineage>
        <taxon>Eukaryota</taxon>
        <taxon>Fungi</taxon>
        <taxon>Dikarya</taxon>
        <taxon>Ascomycota</taxon>
        <taxon>Pezizomycotina</taxon>
        <taxon>Sordariomycetes</taxon>
        <taxon>Hypocreomycetidae</taxon>
        <taxon>Hypocreales</taxon>
        <taxon>Nectriaceae</taxon>
        <taxon>Fusarium</taxon>
        <taxon>Fusarium solani species complex</taxon>
    </lineage>
</organism>
<reference evidence="1" key="1">
    <citation type="submission" date="2022-06" db="EMBL/GenBank/DDBJ databases">
        <title>Fusarium solani species complex genomes reveal bases of compartmentalisation and animal pathogenesis.</title>
        <authorList>
            <person name="Tsai I.J."/>
        </authorList>
    </citation>
    <scope>NUCLEOTIDE SEQUENCE</scope>
    <source>
        <strain evidence="1">Fu6.1</strain>
    </source>
</reference>
<keyword evidence="2" id="KW-1185">Reference proteome</keyword>
<protein>
    <submittedName>
        <fullName evidence="1">HET domain-containing protein</fullName>
    </submittedName>
</protein>
<accession>A0ACC0RE55</accession>